<keyword evidence="3" id="KW-1185">Reference proteome</keyword>
<dbReference type="AlphaFoldDB" id="A0A918F7T4"/>
<evidence type="ECO:0000313" key="3">
    <source>
        <dbReference type="Proteomes" id="UP000603865"/>
    </source>
</evidence>
<reference evidence="2" key="2">
    <citation type="submission" date="2020-09" db="EMBL/GenBank/DDBJ databases">
        <authorList>
            <person name="Sun Q."/>
            <person name="Ohkuma M."/>
        </authorList>
    </citation>
    <scope>NUCLEOTIDE SEQUENCE</scope>
    <source>
        <strain evidence="2">JCM 31311</strain>
    </source>
</reference>
<dbReference type="Proteomes" id="UP000603865">
    <property type="component" value="Unassembled WGS sequence"/>
</dbReference>
<feature type="signal peptide" evidence="1">
    <location>
        <begin position="1"/>
        <end position="19"/>
    </location>
</feature>
<keyword evidence="1" id="KW-0732">Signal</keyword>
<proteinExistence type="predicted"/>
<protein>
    <submittedName>
        <fullName evidence="2">Uncharacterized protein</fullName>
    </submittedName>
</protein>
<evidence type="ECO:0000313" key="2">
    <source>
        <dbReference type="EMBL" id="GGR17034.1"/>
    </source>
</evidence>
<reference evidence="2" key="1">
    <citation type="journal article" date="2014" name="Int. J. Syst. Evol. Microbiol.">
        <title>Complete genome sequence of Corynebacterium casei LMG S-19264T (=DSM 44701T), isolated from a smear-ripened cheese.</title>
        <authorList>
            <consortium name="US DOE Joint Genome Institute (JGI-PGF)"/>
            <person name="Walter F."/>
            <person name="Albersmeier A."/>
            <person name="Kalinowski J."/>
            <person name="Ruckert C."/>
        </authorList>
    </citation>
    <scope>NUCLEOTIDE SEQUENCE</scope>
    <source>
        <strain evidence="2">JCM 31311</strain>
    </source>
</reference>
<comment type="caution">
    <text evidence="2">The sequence shown here is derived from an EMBL/GenBank/DDBJ whole genome shotgun (WGS) entry which is preliminary data.</text>
</comment>
<name>A0A918F7T4_9DEIO</name>
<gene>
    <name evidence="2" type="ORF">GCM10008957_32100</name>
</gene>
<dbReference type="RefSeq" id="WP_189091537.1">
    <property type="nucleotide sequence ID" value="NZ_BMQL01000019.1"/>
</dbReference>
<evidence type="ECO:0000256" key="1">
    <source>
        <dbReference type="SAM" id="SignalP"/>
    </source>
</evidence>
<sequence length="151" mass="15891">MNLTSPLMLALTAALGSTATTQDSATAPALIAWVSEYEPQLLSAAQELLSSPFNWAEIGKLAEVVNKSVRVLNGIFQGTDRAKVSQTVLVLVVQETIQLLPEPERTMAGWVLPLLQDPAVAAVIEAAYQRVFGVGKAPVVDAPELPSGAGL</sequence>
<accession>A0A918F7T4</accession>
<dbReference type="EMBL" id="BMQL01000019">
    <property type="protein sequence ID" value="GGR17034.1"/>
    <property type="molecule type" value="Genomic_DNA"/>
</dbReference>
<organism evidence="2 3">
    <name type="scientific">Deinococcus ruber</name>
    <dbReference type="NCBI Taxonomy" id="1848197"/>
    <lineage>
        <taxon>Bacteria</taxon>
        <taxon>Thermotogati</taxon>
        <taxon>Deinococcota</taxon>
        <taxon>Deinococci</taxon>
        <taxon>Deinococcales</taxon>
        <taxon>Deinococcaceae</taxon>
        <taxon>Deinococcus</taxon>
    </lineage>
</organism>
<feature type="chain" id="PRO_5037219083" evidence="1">
    <location>
        <begin position="20"/>
        <end position="151"/>
    </location>
</feature>